<reference evidence="1" key="1">
    <citation type="submission" date="2020-05" db="EMBL/GenBank/DDBJ databases">
        <title>Large-scale comparative analyses of tick genomes elucidate their genetic diversity and vector capacities.</title>
        <authorList>
            <person name="Jia N."/>
            <person name="Wang J."/>
            <person name="Shi W."/>
            <person name="Du L."/>
            <person name="Sun Y."/>
            <person name="Zhan W."/>
            <person name="Jiang J."/>
            <person name="Wang Q."/>
            <person name="Zhang B."/>
            <person name="Ji P."/>
            <person name="Sakyi L.B."/>
            <person name="Cui X."/>
            <person name="Yuan T."/>
            <person name="Jiang B."/>
            <person name="Yang W."/>
            <person name="Lam T.T.-Y."/>
            <person name="Chang Q."/>
            <person name="Ding S."/>
            <person name="Wang X."/>
            <person name="Zhu J."/>
            <person name="Ruan X."/>
            <person name="Zhao L."/>
            <person name="Wei J."/>
            <person name="Que T."/>
            <person name="Du C."/>
            <person name="Cheng J."/>
            <person name="Dai P."/>
            <person name="Han X."/>
            <person name="Huang E."/>
            <person name="Gao Y."/>
            <person name="Liu J."/>
            <person name="Shao H."/>
            <person name="Ye R."/>
            <person name="Li L."/>
            <person name="Wei W."/>
            <person name="Wang X."/>
            <person name="Wang C."/>
            <person name="Yang T."/>
            <person name="Huo Q."/>
            <person name="Li W."/>
            <person name="Guo W."/>
            <person name="Chen H."/>
            <person name="Zhou L."/>
            <person name="Ni X."/>
            <person name="Tian J."/>
            <person name="Zhou Y."/>
            <person name="Sheng Y."/>
            <person name="Liu T."/>
            <person name="Pan Y."/>
            <person name="Xia L."/>
            <person name="Li J."/>
            <person name="Zhao F."/>
            <person name="Cao W."/>
        </authorList>
    </citation>
    <scope>NUCLEOTIDE SEQUENCE</scope>
    <source>
        <strain evidence="1">Hyas-2018</strain>
    </source>
</reference>
<name>A0ACB7S810_HYAAI</name>
<dbReference type="Proteomes" id="UP000821845">
    <property type="component" value="Chromosome 5"/>
</dbReference>
<sequence>MPNEEAASSSGPRTAVALFVLLAPPLISGLAALMWIMMHNTASSGDELPEVPPFCCPDAIETILALSNLSNDPCSDFLSYACYRKSGVDRTAIAVRAFTSAVVHPTLQGKLHSPVSEIIWRNHKSCLYAAVKSLFIPEYAVTAVIDLFRRWSGTSASSPAAPVDFVKLVGLLHFRYDVDSVLTTYYKSSFESREAVFVISYHPAPDIVFDVSSYEDAMFEAARRHAGINASRVDVYRLAGRFRSSREDADNRYTVPISLLDEQFPKEAISSWKEILSTVPAIAVENPPDVAAVLRILMDNSTLFQETALLYFSILTTLATFPEELRWSPSLTDNAALCEDLTMELFPLWDVLATQQMTSPYRDQVVMRVFHRASETVIADAQHLFSAHLDSEEVQRVVRSMRVVLAGNLTAPYELYLPSINENYFENKFEMRSFYYQLTNSNALRGLSGLYSLRFDFSRTFITRFDDQIAVSASVYALLSFGNDTGRGGRNADVINAAVLGVMLADALWDRIFEHVEGNSDTWQGLVEHERCLQQQAEEGALKSELRYPVLSLVSAIRMVVMPGWHQRAPVFDFHSLSASQVFFILFFVHHSCLWAESDSSGMRASLLMRHLDEFRKAFGCGRLPKANATALCEKHERE</sequence>
<comment type="caution">
    <text evidence="1">The sequence shown here is derived from an EMBL/GenBank/DDBJ whole genome shotgun (WGS) entry which is preliminary data.</text>
</comment>
<protein>
    <submittedName>
        <fullName evidence="1">Uncharacterized protein</fullName>
    </submittedName>
</protein>
<evidence type="ECO:0000313" key="2">
    <source>
        <dbReference type="Proteomes" id="UP000821845"/>
    </source>
</evidence>
<accession>A0ACB7S810</accession>
<evidence type="ECO:0000313" key="1">
    <source>
        <dbReference type="EMBL" id="KAH6930765.1"/>
    </source>
</evidence>
<proteinExistence type="predicted"/>
<gene>
    <name evidence="1" type="ORF">HPB50_018045</name>
</gene>
<organism evidence="1 2">
    <name type="scientific">Hyalomma asiaticum</name>
    <name type="common">Tick</name>
    <dbReference type="NCBI Taxonomy" id="266040"/>
    <lineage>
        <taxon>Eukaryota</taxon>
        <taxon>Metazoa</taxon>
        <taxon>Ecdysozoa</taxon>
        <taxon>Arthropoda</taxon>
        <taxon>Chelicerata</taxon>
        <taxon>Arachnida</taxon>
        <taxon>Acari</taxon>
        <taxon>Parasitiformes</taxon>
        <taxon>Ixodida</taxon>
        <taxon>Ixodoidea</taxon>
        <taxon>Ixodidae</taxon>
        <taxon>Hyalomminae</taxon>
        <taxon>Hyalomma</taxon>
    </lineage>
</organism>
<dbReference type="EMBL" id="CM023485">
    <property type="protein sequence ID" value="KAH6930765.1"/>
    <property type="molecule type" value="Genomic_DNA"/>
</dbReference>
<keyword evidence="2" id="KW-1185">Reference proteome</keyword>